<dbReference type="GeneID" id="8778657"/>
<protein>
    <recommendedName>
        <fullName evidence="7">Small ribosomal subunit protein uS17</fullName>
    </recommendedName>
</protein>
<evidence type="ECO:0000256" key="7">
    <source>
        <dbReference type="HAMAP-Rule" id="MF_01345"/>
    </source>
</evidence>
<dbReference type="PaxDb" id="589924-Ferp_1145"/>
<evidence type="ECO:0000256" key="5">
    <source>
        <dbReference type="ARBA" id="ARBA00022980"/>
    </source>
</evidence>
<evidence type="ECO:0000256" key="1">
    <source>
        <dbReference type="ARBA" id="ARBA00010254"/>
    </source>
</evidence>
<dbReference type="PRINTS" id="PR00973">
    <property type="entry name" value="RIBOSOMALS17"/>
</dbReference>
<keyword evidence="6 7" id="KW-0687">Ribonucleoprotein</keyword>
<dbReference type="InterPro" id="IPR019979">
    <property type="entry name" value="Ribosomal_uS17_CS"/>
</dbReference>
<keyword evidence="3 7" id="KW-0699">rRNA-binding</keyword>
<dbReference type="SUPFAM" id="SSF50249">
    <property type="entry name" value="Nucleic acid-binding proteins"/>
    <property type="match status" value="1"/>
</dbReference>
<dbReference type="GO" id="GO:0019843">
    <property type="term" value="F:rRNA binding"/>
    <property type="evidence" value="ECO:0007669"/>
    <property type="project" value="UniProtKB-UniRule"/>
</dbReference>
<dbReference type="HOGENOM" id="CLU_073626_0_3_2"/>
<dbReference type="Gene3D" id="2.40.50.1000">
    <property type="match status" value="1"/>
</dbReference>
<gene>
    <name evidence="7" type="primary">rps17</name>
    <name evidence="9" type="ordered locus">Ferp_1145</name>
</gene>
<evidence type="ECO:0000256" key="6">
    <source>
        <dbReference type="ARBA" id="ARBA00023274"/>
    </source>
</evidence>
<evidence type="ECO:0000256" key="4">
    <source>
        <dbReference type="ARBA" id="ARBA00022884"/>
    </source>
</evidence>
<dbReference type="CDD" id="cd00364">
    <property type="entry name" value="Ribosomal_uS17"/>
    <property type="match status" value="1"/>
</dbReference>
<dbReference type="InterPro" id="IPR012340">
    <property type="entry name" value="NA-bd_OB-fold"/>
</dbReference>
<dbReference type="Pfam" id="PF00366">
    <property type="entry name" value="Ribosomal_S17"/>
    <property type="match status" value="1"/>
</dbReference>
<evidence type="ECO:0000256" key="3">
    <source>
        <dbReference type="ARBA" id="ARBA00022730"/>
    </source>
</evidence>
<dbReference type="NCBIfam" id="NF006345">
    <property type="entry name" value="PRK08572.1"/>
    <property type="match status" value="1"/>
</dbReference>
<reference evidence="10" key="1">
    <citation type="submission" date="2010-02" db="EMBL/GenBank/DDBJ databases">
        <title>Complete sequence of Ferroglobus placidus DSM 10642.</title>
        <authorList>
            <consortium name="US DOE Joint Genome Institute"/>
            <person name="Lucas S."/>
            <person name="Copeland A."/>
            <person name="Lapidus A."/>
            <person name="Cheng J.-F."/>
            <person name="Bruce D."/>
            <person name="Goodwin L."/>
            <person name="Pitluck S."/>
            <person name="Saunders E."/>
            <person name="Brettin T."/>
            <person name="Detter J.C."/>
            <person name="Han C."/>
            <person name="Tapia R."/>
            <person name="Larimer F."/>
            <person name="Land M."/>
            <person name="Hauser L."/>
            <person name="Kyrpides N."/>
            <person name="Ivanova N."/>
            <person name="Holmes D."/>
            <person name="Lovley D."/>
            <person name="Kyrpides N."/>
            <person name="Anderson I.J."/>
            <person name="Woyke T."/>
        </authorList>
    </citation>
    <scope>NUCLEOTIDE SEQUENCE [LARGE SCALE GENOMIC DNA]</scope>
    <source>
        <strain evidence="10">DSM 10642 / AEDII12DO</strain>
    </source>
</reference>
<dbReference type="eggNOG" id="arCOG04096">
    <property type="taxonomic scope" value="Archaea"/>
</dbReference>
<organism evidence="9 10">
    <name type="scientific">Ferroglobus placidus (strain DSM 10642 / AEDII12DO)</name>
    <dbReference type="NCBI Taxonomy" id="589924"/>
    <lineage>
        <taxon>Archaea</taxon>
        <taxon>Methanobacteriati</taxon>
        <taxon>Methanobacteriota</taxon>
        <taxon>Archaeoglobi</taxon>
        <taxon>Archaeoglobales</taxon>
        <taxon>Archaeoglobaceae</taxon>
        <taxon>Ferroglobus</taxon>
    </lineage>
</organism>
<dbReference type="OrthoDB" id="10698at2157"/>
<dbReference type="GO" id="GO:0022627">
    <property type="term" value="C:cytosolic small ribosomal subunit"/>
    <property type="evidence" value="ECO:0007669"/>
    <property type="project" value="UniProtKB-UniRule"/>
</dbReference>
<dbReference type="PROSITE" id="PS00056">
    <property type="entry name" value="RIBOSOMAL_S17"/>
    <property type="match status" value="1"/>
</dbReference>
<evidence type="ECO:0000313" key="10">
    <source>
        <dbReference type="Proteomes" id="UP000002613"/>
    </source>
</evidence>
<dbReference type="EMBL" id="CP001899">
    <property type="protein sequence ID" value="ADC65304.1"/>
    <property type="molecule type" value="Genomic_DNA"/>
</dbReference>
<dbReference type="STRING" id="589924.Ferp_1145"/>
<proteinExistence type="inferred from homology"/>
<evidence type="ECO:0000313" key="9">
    <source>
        <dbReference type="EMBL" id="ADC65304.1"/>
    </source>
</evidence>
<dbReference type="FunFam" id="2.40.50.1000:FF:000005">
    <property type="entry name" value="30S ribosomal protein S17"/>
    <property type="match status" value="1"/>
</dbReference>
<dbReference type="PANTHER" id="PTHR10744">
    <property type="entry name" value="40S RIBOSOMAL PROTEIN S11 FAMILY MEMBER"/>
    <property type="match status" value="1"/>
</dbReference>
<keyword evidence="10" id="KW-1185">Reference proteome</keyword>
<dbReference type="KEGG" id="fpl:Ferp_1145"/>
<dbReference type="InterPro" id="IPR028333">
    <property type="entry name" value="Ribosomal_uS17_arc/euk"/>
</dbReference>
<reference evidence="9 10" key="2">
    <citation type="journal article" date="2011" name="Stand. Genomic Sci.">
        <title>Complete genome sequence of Ferroglobus placidus AEDII12DO.</title>
        <authorList>
            <person name="Anderson I."/>
            <person name="Risso C."/>
            <person name="Holmes D."/>
            <person name="Lucas S."/>
            <person name="Copeland A."/>
            <person name="Lapidus A."/>
            <person name="Cheng J.F."/>
            <person name="Bruce D."/>
            <person name="Goodwin L."/>
            <person name="Pitluck S."/>
            <person name="Saunders E."/>
            <person name="Brettin T."/>
            <person name="Detter J.C."/>
            <person name="Han C."/>
            <person name="Tapia R."/>
            <person name="Larimer F."/>
            <person name="Land M."/>
            <person name="Hauser L."/>
            <person name="Woyke T."/>
            <person name="Lovley D."/>
            <person name="Kyrpides N."/>
            <person name="Ivanova N."/>
        </authorList>
    </citation>
    <scope>NUCLEOTIDE SEQUENCE [LARGE SCALE GENOMIC DNA]</scope>
    <source>
        <strain evidence="10">DSM 10642 / AEDII12DO</strain>
    </source>
</reference>
<dbReference type="InterPro" id="IPR000266">
    <property type="entry name" value="Ribosomal_uS17"/>
</dbReference>
<comment type="similarity">
    <text evidence="1 7 8">Belongs to the universal ribosomal protein uS17 family.</text>
</comment>
<dbReference type="RefSeq" id="WP_012965647.1">
    <property type="nucleotide sequence ID" value="NC_013849.1"/>
</dbReference>
<dbReference type="InterPro" id="IPR019978">
    <property type="entry name" value="Ribosomal_uS17_archaeal"/>
</dbReference>
<evidence type="ECO:0000256" key="2">
    <source>
        <dbReference type="ARBA" id="ARBA00011458"/>
    </source>
</evidence>
<dbReference type="AlphaFoldDB" id="D3RXU1"/>
<accession>D3RXU1</accession>
<dbReference type="NCBIfam" id="TIGR03630">
    <property type="entry name" value="uS17_arch"/>
    <property type="match status" value="1"/>
</dbReference>
<keyword evidence="4 7" id="KW-0694">RNA-binding</keyword>
<sequence>MVRDIGLNVKAPEKECDDKNCPFHGNLSVRGQILTGRVVKSYMKTAVIERELIKYVPKYERYMKKRSKLHAHNPPCIDAKPGDIVTIAECRPISKTKSFVIVEVKR</sequence>
<keyword evidence="5 7" id="KW-0689">Ribosomal protein</keyword>
<comment type="subunit">
    <text evidence="2 7">Part of the 30S ribosomal subunit.</text>
</comment>
<dbReference type="PANTHER" id="PTHR10744:SF9">
    <property type="entry name" value="40S RIBOSOMAL PROTEIN S11-RELATED"/>
    <property type="match status" value="1"/>
</dbReference>
<dbReference type="HAMAP" id="MF_01345_A">
    <property type="entry name" value="Ribosomal_uS17_A"/>
    <property type="match status" value="1"/>
</dbReference>
<dbReference type="Proteomes" id="UP000002613">
    <property type="component" value="Chromosome"/>
</dbReference>
<dbReference type="GO" id="GO:0003735">
    <property type="term" value="F:structural constituent of ribosome"/>
    <property type="evidence" value="ECO:0007669"/>
    <property type="project" value="UniProtKB-UniRule"/>
</dbReference>
<evidence type="ECO:0000256" key="8">
    <source>
        <dbReference type="RuleBase" id="RU003872"/>
    </source>
</evidence>
<name>D3RXU1_FERPA</name>
<comment type="function">
    <text evidence="7">One of the primary rRNA binding proteins, it binds specifically to the 5'-end of 16S ribosomal RNA.</text>
</comment>
<dbReference type="GO" id="GO:0006412">
    <property type="term" value="P:translation"/>
    <property type="evidence" value="ECO:0007669"/>
    <property type="project" value="UniProtKB-UniRule"/>
</dbReference>